<dbReference type="EMBL" id="QGGG01000008">
    <property type="protein sequence ID" value="PWJ83731.1"/>
    <property type="molecule type" value="Genomic_DNA"/>
</dbReference>
<name>A0A316C281_PSESE</name>
<dbReference type="RefSeq" id="WP_109613182.1">
    <property type="nucleotide sequence ID" value="NZ_QGGG01000008.1"/>
</dbReference>
<accession>A0A316C281</accession>
<dbReference type="OrthoDB" id="556502at2"/>
<organism evidence="1 2">
    <name type="scientific">Pseudaminobacter salicylatoxidans</name>
    <dbReference type="NCBI Taxonomy" id="93369"/>
    <lineage>
        <taxon>Bacteria</taxon>
        <taxon>Pseudomonadati</taxon>
        <taxon>Pseudomonadota</taxon>
        <taxon>Alphaproteobacteria</taxon>
        <taxon>Hyphomicrobiales</taxon>
        <taxon>Phyllobacteriaceae</taxon>
        <taxon>Pseudaminobacter</taxon>
    </lineage>
</organism>
<dbReference type="SUPFAM" id="SSF52540">
    <property type="entry name" value="P-loop containing nucleoside triphosphate hydrolases"/>
    <property type="match status" value="1"/>
</dbReference>
<comment type="caution">
    <text evidence="1">The sequence shown here is derived from an EMBL/GenBank/DDBJ whole genome shotgun (WGS) entry which is preliminary data.</text>
</comment>
<reference evidence="1 2" key="1">
    <citation type="submission" date="2018-05" db="EMBL/GenBank/DDBJ databases">
        <title>Genomic Encyclopedia of Type Strains, Phase IV (KMG-IV): sequencing the most valuable type-strain genomes for metagenomic binning, comparative biology and taxonomic classification.</title>
        <authorList>
            <person name="Goeker M."/>
        </authorList>
    </citation>
    <scope>NUCLEOTIDE SEQUENCE [LARGE SCALE GENOMIC DNA]</scope>
    <source>
        <strain evidence="1 2">DSM 6986</strain>
    </source>
</reference>
<dbReference type="Proteomes" id="UP000245396">
    <property type="component" value="Unassembled WGS sequence"/>
</dbReference>
<protein>
    <submittedName>
        <fullName evidence="1">Uncharacterized protein</fullName>
    </submittedName>
</protein>
<sequence length="1265" mass="138292">MFEITGNDIALLNDKDLRDLVALLCEAELRHRGLPASAVTWGGNQTAPDGGLDVRVSLPAGTPIDGFVPRAATGFQVKKPDMPRSEILAEMRPTGTVRFVIQELAAQAGAYIIVSATGSTADGALANRRKAMADAVEDIAQRDELVLDFYDRGRVATWVRGHPGLIPWVRTRIGKSMSAWQPYGQWAQTPAGSDDSYLVDDALRIQTSSAENGDGVDALTGLERIRDLLGQPGKVVRLVGLSGVGKTRFVQALFDPAIGARSLDPSRAVYADMADTPDPQPIALASNLVAQRMRAILVIDNCPQELHRRLSELVRAAGSTVSVITIEYDIRDDEPEGTDVFTLEPSSPNLVEKLVSRRFPSLSDVDAQTIAEFSGGNARIALALGATVGKNESLAGLTDDGLFRRLFQQRHEHDSGLLLVAQACALVFSFDGETVTGDESEIARLGGMVGKTGAEIFAGVAELRRRDLVQQRGLWRAVLPHAIANRLAAMALQNIPWATIETQLVNGASERLIRSFSRRLGYLHGSKEAVAIVERWLGPGGYVADIANLNAFGRAILENIAPVAPAAALDAIERAARGPDSEAMRENGRHLLRLLRSLAYDAEFFDRTVALLASFAPAVDDVHDEAADATESLFYLYLSGTHASIDQRLRAVETWLRSGDPAERALGIRALGAMFEAYHFTSSYNFDFGARPRNHGYHPRTDAEVHHWFESALNLAGTLVIAGHPAASALRTLIAERFRGLWSSAGALDALERTAKAIATDGFWREGWIAVRQTQKFDGSARSAEIAARLDALEKILRPANLVQNVLAIVMNRRGIGALDLDDIFGPDDDIEAESARTERIIFQLGEELAHDVDAFAILLPELVSAEGQLWFLGRGMANAAPDRAVLWDVLVDELAKTPETNQNVQLLRGILNRVAELDAAAVDELLDAALLHDTLAPWFPILQSAVPIKSREMARLGQSLTSNMAPITRFHVLAWGRATDGVDPRELADLIVAIADKAGGFDVAAEILSTRFHADRSQKAEPSPELLETGREVLQRITFGDKNDREDHRLGRIAQLCLVGDEGASIARDLVGRLLEATKERKTQAYYHDDLVKGVAKAQPLAVLDGFFDGDASLRKSGVRAIEDMTRLHRNPMDTVPDDVLIAWCEADPAIRYPVAAATVTLFRRPEEKAPLQWTPAARLVLEKAPDRLQVLTEFLSRFRPRMWSGSRAAIIESNARMLDELDFEGDTAAISFIEQAKKGLADAIAEEQRWETQRDRGRDERFE</sequence>
<dbReference type="InterPro" id="IPR027417">
    <property type="entry name" value="P-loop_NTPase"/>
</dbReference>
<proteinExistence type="predicted"/>
<keyword evidence="2" id="KW-1185">Reference proteome</keyword>
<evidence type="ECO:0000313" key="2">
    <source>
        <dbReference type="Proteomes" id="UP000245396"/>
    </source>
</evidence>
<gene>
    <name evidence="1" type="ORF">C7441_108125</name>
</gene>
<evidence type="ECO:0000313" key="1">
    <source>
        <dbReference type="EMBL" id="PWJ83731.1"/>
    </source>
</evidence>
<dbReference type="AlphaFoldDB" id="A0A316C281"/>